<dbReference type="EMBL" id="FZOH01000002">
    <property type="protein sequence ID" value="SNS15243.1"/>
    <property type="molecule type" value="Genomic_DNA"/>
</dbReference>
<dbReference type="InterPro" id="IPR045361">
    <property type="entry name" value="CIS_tube_prot_N"/>
</dbReference>
<name>A0A239C791_9ACTN</name>
<dbReference type="Gene3D" id="3.10.350.10">
    <property type="entry name" value="LysM domain"/>
    <property type="match status" value="1"/>
</dbReference>
<dbReference type="InterPro" id="IPR036779">
    <property type="entry name" value="LysM_dom_sf"/>
</dbReference>
<reference evidence="3" key="1">
    <citation type="submission" date="2017-06" db="EMBL/GenBank/DDBJ databases">
        <authorList>
            <person name="Varghese N."/>
            <person name="Submissions S."/>
        </authorList>
    </citation>
    <scope>NUCLEOTIDE SEQUENCE [LARGE SCALE GENOMIC DNA]</scope>
    <source>
        <strain evidence="3">DSM 45423</strain>
    </source>
</reference>
<dbReference type="Pfam" id="PF01476">
    <property type="entry name" value="LysM"/>
    <property type="match status" value="1"/>
</dbReference>
<accession>A0A239C791</accession>
<gene>
    <name evidence="2" type="ORF">SAMN04488107_1627</name>
</gene>
<dbReference type="AlphaFoldDB" id="A0A239C791"/>
<keyword evidence="3" id="KW-1185">Reference proteome</keyword>
<dbReference type="Proteomes" id="UP000198386">
    <property type="component" value="Unassembled WGS sequence"/>
</dbReference>
<dbReference type="PROSITE" id="PS51782">
    <property type="entry name" value="LYSM"/>
    <property type="match status" value="1"/>
</dbReference>
<sequence>MAARSTSELAKALIINTATNVSLPVMFNPEELKLEQGNTFAEVGIPGLDAPPVQYVRGKGRVLTMDLFFDTYGARTADGGVVDVRSATLPIVALLDKQPGTFAPPVLVFSMGPFQLQCVLVEAGQRFTMFARDGTPVRATLSVRFQEFVRVDVEVRRGLFFGSPTVSAVATAAVGAARDVLSGSSTVHFTIAGDTLSGLAAAFLGDPALWRDIARANDLDDPFDLPPGRPLVIPVPGVGRRR</sequence>
<evidence type="ECO:0000259" key="1">
    <source>
        <dbReference type="PROSITE" id="PS51782"/>
    </source>
</evidence>
<dbReference type="OrthoDB" id="9815939at2"/>
<feature type="domain" description="LysM" evidence="1">
    <location>
        <begin position="186"/>
        <end position="233"/>
    </location>
</feature>
<evidence type="ECO:0000313" key="2">
    <source>
        <dbReference type="EMBL" id="SNS15243.1"/>
    </source>
</evidence>
<protein>
    <submittedName>
        <fullName evidence="2">LysM domain-containing protein</fullName>
    </submittedName>
</protein>
<evidence type="ECO:0000313" key="3">
    <source>
        <dbReference type="Proteomes" id="UP000198386"/>
    </source>
</evidence>
<proteinExistence type="predicted"/>
<dbReference type="Pfam" id="PF19266">
    <property type="entry name" value="CIS_tube"/>
    <property type="match status" value="1"/>
</dbReference>
<dbReference type="RefSeq" id="WP_089403291.1">
    <property type="nucleotide sequence ID" value="NZ_FZOH01000002.1"/>
</dbReference>
<dbReference type="InterPro" id="IPR018392">
    <property type="entry name" value="LysM"/>
</dbReference>
<organism evidence="2 3">
    <name type="scientific">Geodermatophilus saharensis</name>
    <dbReference type="NCBI Taxonomy" id="1137994"/>
    <lineage>
        <taxon>Bacteria</taxon>
        <taxon>Bacillati</taxon>
        <taxon>Actinomycetota</taxon>
        <taxon>Actinomycetes</taxon>
        <taxon>Geodermatophilales</taxon>
        <taxon>Geodermatophilaceae</taxon>
        <taxon>Geodermatophilus</taxon>
    </lineage>
</organism>
<dbReference type="CDD" id="cd00118">
    <property type="entry name" value="LysM"/>
    <property type="match status" value="1"/>
</dbReference>